<gene>
    <name evidence="2" type="ORF">PR018_23200</name>
</gene>
<evidence type="ECO:0000313" key="3">
    <source>
        <dbReference type="Proteomes" id="UP000318939"/>
    </source>
</evidence>
<organism evidence="2 3">
    <name type="scientific">Rhizobium rhododendri</name>
    <dbReference type="NCBI Taxonomy" id="2506430"/>
    <lineage>
        <taxon>Bacteria</taxon>
        <taxon>Pseudomonadati</taxon>
        <taxon>Pseudomonadota</taxon>
        <taxon>Alphaproteobacteria</taxon>
        <taxon>Hyphomicrobiales</taxon>
        <taxon>Rhizobiaceae</taxon>
        <taxon>Rhizobium/Agrobacterium group</taxon>
        <taxon>Rhizobium</taxon>
    </lineage>
</organism>
<dbReference type="RefSeq" id="WP_142832076.1">
    <property type="nucleotide sequence ID" value="NZ_CP117268.1"/>
</dbReference>
<dbReference type="Proteomes" id="UP000318939">
    <property type="component" value="Plasmid unnamed1"/>
</dbReference>
<reference evidence="2 3" key="1">
    <citation type="journal article" date="2019" name="Phytopathology">
        <title>A Novel Group of Rhizobium tumorigenes-Like Agrobacteria Associated with Crown Gall Disease of Rhododendron and Blueberry.</title>
        <authorList>
            <person name="Kuzmanovic N."/>
            <person name="Behrens P."/>
            <person name="Idczak E."/>
            <person name="Wagner S."/>
            <person name="Gotz M."/>
            <person name="Sproer C."/>
            <person name="Bunk B."/>
            <person name="Overmann J."/>
            <person name="Smalla K."/>
        </authorList>
    </citation>
    <scope>NUCLEOTIDE SEQUENCE [LARGE SCALE GENOMIC DNA]</scope>
    <source>
        <strain evidence="3">rho-6.2</strain>
    </source>
</reference>
<sequence>MALGEEKAGPSYFESDGGHEPRLSASSRATIFAILRQKRASLDQLQAAFGSDDPIDFLHALLGHRSLPNRATTVFITDLLGKLYSQG</sequence>
<feature type="region of interest" description="Disordered" evidence="1">
    <location>
        <begin position="1"/>
        <end position="22"/>
    </location>
</feature>
<reference evidence="2 3" key="2">
    <citation type="journal article" date="2023" name="MicrobiologyOpen">
        <title>Genomics of the tumorigenes clade of the family Rhizobiaceae and description of Rhizobium rhododendri sp. nov.</title>
        <authorList>
            <person name="Kuzmanovic N."/>
            <person name="diCenzo G.C."/>
            <person name="Bunk B."/>
            <person name="Sproeer C."/>
            <person name="Fruehling A."/>
            <person name="Neumann-Schaal M."/>
            <person name="Overmann J."/>
            <person name="Smalla K."/>
        </authorList>
    </citation>
    <scope>NUCLEOTIDE SEQUENCE [LARGE SCALE GENOMIC DNA]</scope>
    <source>
        <strain evidence="3">rho-6.2</strain>
        <plasmid evidence="2 3">unnamed1</plasmid>
    </source>
</reference>
<protein>
    <submittedName>
        <fullName evidence="2">Uncharacterized protein</fullName>
    </submittedName>
</protein>
<dbReference type="EMBL" id="CP117268">
    <property type="protein sequence ID" value="WFS25178.1"/>
    <property type="molecule type" value="Genomic_DNA"/>
</dbReference>
<keyword evidence="3" id="KW-1185">Reference proteome</keyword>
<evidence type="ECO:0000313" key="2">
    <source>
        <dbReference type="EMBL" id="WFS25178.1"/>
    </source>
</evidence>
<proteinExistence type="predicted"/>
<name>A0ABY8IPV2_9HYPH</name>
<keyword evidence="2" id="KW-0614">Plasmid</keyword>
<accession>A0ABY8IPV2</accession>
<evidence type="ECO:0000256" key="1">
    <source>
        <dbReference type="SAM" id="MobiDB-lite"/>
    </source>
</evidence>
<geneLocation type="plasmid" evidence="2 3">
    <name>unnamed1</name>
</geneLocation>